<evidence type="ECO:0000256" key="2">
    <source>
        <dbReference type="SAM" id="SignalP"/>
    </source>
</evidence>
<keyword evidence="4" id="KW-1185">Reference proteome</keyword>
<dbReference type="SUPFAM" id="SSF53756">
    <property type="entry name" value="UDP-Glycosyltransferase/glycogen phosphorylase"/>
    <property type="match status" value="1"/>
</dbReference>
<dbReference type="Pfam" id="PF00982">
    <property type="entry name" value="Glyco_transf_20"/>
    <property type="match status" value="1"/>
</dbReference>
<evidence type="ECO:0000256" key="1">
    <source>
        <dbReference type="SAM" id="MobiDB-lite"/>
    </source>
</evidence>
<evidence type="ECO:0000313" key="4">
    <source>
        <dbReference type="Proteomes" id="UP000298030"/>
    </source>
</evidence>
<dbReference type="AlphaFoldDB" id="A0A4Y7SW33"/>
<dbReference type="GO" id="GO:0003825">
    <property type="term" value="F:alpha,alpha-trehalose-phosphate synthase (UDP-forming) activity"/>
    <property type="evidence" value="ECO:0007669"/>
    <property type="project" value="TreeGrafter"/>
</dbReference>
<feature type="region of interest" description="Disordered" evidence="1">
    <location>
        <begin position="413"/>
        <end position="433"/>
    </location>
</feature>
<accession>A0A4Y7SW33</accession>
<reference evidence="3 4" key="1">
    <citation type="journal article" date="2019" name="Nat. Ecol. Evol.">
        <title>Megaphylogeny resolves global patterns of mushroom evolution.</title>
        <authorList>
            <person name="Varga T."/>
            <person name="Krizsan K."/>
            <person name="Foldi C."/>
            <person name="Dima B."/>
            <person name="Sanchez-Garcia M."/>
            <person name="Sanchez-Ramirez S."/>
            <person name="Szollosi G.J."/>
            <person name="Szarkandi J.G."/>
            <person name="Papp V."/>
            <person name="Albert L."/>
            <person name="Andreopoulos W."/>
            <person name="Angelini C."/>
            <person name="Antonin V."/>
            <person name="Barry K.W."/>
            <person name="Bougher N.L."/>
            <person name="Buchanan P."/>
            <person name="Buyck B."/>
            <person name="Bense V."/>
            <person name="Catcheside P."/>
            <person name="Chovatia M."/>
            <person name="Cooper J."/>
            <person name="Damon W."/>
            <person name="Desjardin D."/>
            <person name="Finy P."/>
            <person name="Geml J."/>
            <person name="Haridas S."/>
            <person name="Hughes K."/>
            <person name="Justo A."/>
            <person name="Karasinski D."/>
            <person name="Kautmanova I."/>
            <person name="Kiss B."/>
            <person name="Kocsube S."/>
            <person name="Kotiranta H."/>
            <person name="LaButti K.M."/>
            <person name="Lechner B.E."/>
            <person name="Liimatainen K."/>
            <person name="Lipzen A."/>
            <person name="Lukacs Z."/>
            <person name="Mihaltcheva S."/>
            <person name="Morgado L.N."/>
            <person name="Niskanen T."/>
            <person name="Noordeloos M.E."/>
            <person name="Ohm R.A."/>
            <person name="Ortiz-Santana B."/>
            <person name="Ovrebo C."/>
            <person name="Racz N."/>
            <person name="Riley R."/>
            <person name="Savchenko A."/>
            <person name="Shiryaev A."/>
            <person name="Soop K."/>
            <person name="Spirin V."/>
            <person name="Szebenyi C."/>
            <person name="Tomsovsky M."/>
            <person name="Tulloss R.E."/>
            <person name="Uehling J."/>
            <person name="Grigoriev I.V."/>
            <person name="Vagvolgyi C."/>
            <person name="Papp T."/>
            <person name="Martin F.M."/>
            <person name="Miettinen O."/>
            <person name="Hibbett D.S."/>
            <person name="Nagy L.G."/>
        </authorList>
    </citation>
    <scope>NUCLEOTIDE SEQUENCE [LARGE SCALE GENOMIC DNA]</scope>
    <source>
        <strain evidence="3 4">FP101781</strain>
    </source>
</reference>
<dbReference type="Gene3D" id="3.40.50.2000">
    <property type="entry name" value="Glycogen Phosphorylase B"/>
    <property type="match status" value="2"/>
</dbReference>
<dbReference type="InterPro" id="IPR003337">
    <property type="entry name" value="Trehalose_PPase"/>
</dbReference>
<dbReference type="STRING" id="71717.A0A4Y7SW33"/>
<keyword evidence="2" id="KW-0732">Signal</keyword>
<dbReference type="EMBL" id="QPFP01000057">
    <property type="protein sequence ID" value="TEB25439.1"/>
    <property type="molecule type" value="Genomic_DNA"/>
</dbReference>
<dbReference type="CDD" id="cd03788">
    <property type="entry name" value="GT20_TPS"/>
    <property type="match status" value="1"/>
</dbReference>
<organism evidence="3 4">
    <name type="scientific">Coprinellus micaceus</name>
    <name type="common">Glistening ink-cap mushroom</name>
    <name type="synonym">Coprinus micaceus</name>
    <dbReference type="NCBI Taxonomy" id="71717"/>
    <lineage>
        <taxon>Eukaryota</taxon>
        <taxon>Fungi</taxon>
        <taxon>Dikarya</taxon>
        <taxon>Basidiomycota</taxon>
        <taxon>Agaricomycotina</taxon>
        <taxon>Agaricomycetes</taxon>
        <taxon>Agaricomycetidae</taxon>
        <taxon>Agaricales</taxon>
        <taxon>Agaricineae</taxon>
        <taxon>Psathyrellaceae</taxon>
        <taxon>Coprinellus</taxon>
    </lineage>
</organism>
<proteinExistence type="predicted"/>
<dbReference type="GO" id="GO:0005946">
    <property type="term" value="C:alpha,alpha-trehalose-phosphate synthase complex (UDP-forming)"/>
    <property type="evidence" value="ECO:0007669"/>
    <property type="project" value="TreeGrafter"/>
</dbReference>
<feature type="region of interest" description="Disordered" evidence="1">
    <location>
        <begin position="57"/>
        <end position="82"/>
    </location>
</feature>
<feature type="chain" id="PRO_5021333678" evidence="2">
    <location>
        <begin position="26"/>
        <end position="1020"/>
    </location>
</feature>
<dbReference type="GO" id="GO:0005829">
    <property type="term" value="C:cytosol"/>
    <property type="evidence" value="ECO:0007669"/>
    <property type="project" value="TreeGrafter"/>
</dbReference>
<dbReference type="PANTHER" id="PTHR10788:SF15">
    <property type="entry name" value="TREHALOSE SYNTHASE COMPLEX REGULATORY SUBUNIT TPS3-RELATED"/>
    <property type="match status" value="1"/>
</dbReference>
<feature type="region of interest" description="Disordered" evidence="1">
    <location>
        <begin position="119"/>
        <end position="205"/>
    </location>
</feature>
<dbReference type="Pfam" id="PF02358">
    <property type="entry name" value="Trehalose_PPase"/>
    <property type="match status" value="1"/>
</dbReference>
<feature type="signal peptide" evidence="2">
    <location>
        <begin position="1"/>
        <end position="25"/>
    </location>
</feature>
<dbReference type="InterPro" id="IPR036412">
    <property type="entry name" value="HAD-like_sf"/>
</dbReference>
<dbReference type="OrthoDB" id="755951at2759"/>
<dbReference type="Proteomes" id="UP000298030">
    <property type="component" value="Unassembled WGS sequence"/>
</dbReference>
<sequence length="1020" mass="113684">MSSFRNHRVIIASLFLPSTVVVGESEPGTPERLALGNHAPVSIPAIAQRLARDAGKPLKSALSNKPSLQPAHNSHSRSNSATGAILSIVEDLRDKSRQPSMAQDKQERPNIFTKLARFAEETPTPQPERNSTSQPENDGGLLASLPSPTRKHQTTHAENQGTPRIQRRKSRSMSKSGRRHATSVSSSAVEDSRRPTENWHFEQSTTCNGGLRNAVDSVSERLKKKLWVGTLGTPTDDFKEDLRTSIDDRLRSRRDSVPVWIPDAEFQSAYDEFCHQVLWPALHYAVPDAPKTKMFYESATYKQYVAVNQRFAEAIASIYQEGDVIFVNDYHLMLLPLMLRKALPHGAAIGFFMHVAFPTSEIFRCLAMRKELLFGILGADFVGFQTANYARHFRQTVSRILAFEALPKGIQLPEDKVGDGGDSTPGESSRVRDGLGERGRFVDVASVPMGIDVVQLREKKEDPEVEEWVQVLRQRYAGMKLIGVRHKIAAFETFLDKNPEWQGKVVLIQVALQTTESNELAGGVADVVSRINSRFSTLTYQPVVFLHTQDLTFSQYLALLTVGDAFIVTSLREGMALRTHEFIECQEDRFGALILSEFTGSYSYSGFRSCIAINPWDYRGTSAAIAKALTMSKEEARSRWEDLHNHVTTQTAQSFITTFLNRTLRSNISHIASLSAAGDPDSVPVFNLARMLPRYKHSMKRLILVDFEGTLWRRDLSKDGMQCRMLRKEEEWSEEDEAWPKDSVELLKTLADDKKNEVWVLSGLVRTGILGKLSKVAPKVGIIAENGCFIKTRSTRGQEGQWISMVSQFNMTWKSACMEILHYFTERTPDSFIEEREASLVWRFWSGDAEADENNTDRQWARRQAAEAQNHIFDSLGERFGLRIIPGKNSFLVLPNNISRSTAVAAVLHPGGPARSPFVGRAAWMSTDTYDYGFGRLHAGASASGAGDYISGGSSGLMGGDGGVEETDFMLAISSDERLLRRLNENDGAETVSTSGKATDARWRIGYDEVRSVLGALTGK</sequence>
<feature type="compositionally biased region" description="Polar residues" evidence="1">
    <location>
        <begin position="127"/>
        <end position="136"/>
    </location>
</feature>
<gene>
    <name evidence="3" type="ORF">FA13DRAFT_1637459</name>
</gene>
<dbReference type="GO" id="GO:0004805">
    <property type="term" value="F:trehalose-phosphatase activity"/>
    <property type="evidence" value="ECO:0007669"/>
    <property type="project" value="TreeGrafter"/>
</dbReference>
<dbReference type="InterPro" id="IPR001830">
    <property type="entry name" value="Glyco_trans_20"/>
</dbReference>
<feature type="compositionally biased region" description="Basic residues" evidence="1">
    <location>
        <begin position="165"/>
        <end position="181"/>
    </location>
</feature>
<name>A0A4Y7SW33_COPMI</name>
<comment type="caution">
    <text evidence="3">The sequence shown here is derived from an EMBL/GenBank/DDBJ whole genome shotgun (WGS) entry which is preliminary data.</text>
</comment>
<evidence type="ECO:0000313" key="3">
    <source>
        <dbReference type="EMBL" id="TEB25439.1"/>
    </source>
</evidence>
<feature type="compositionally biased region" description="Polar residues" evidence="1">
    <location>
        <begin position="61"/>
        <end position="82"/>
    </location>
</feature>
<dbReference type="SUPFAM" id="SSF56784">
    <property type="entry name" value="HAD-like"/>
    <property type="match status" value="1"/>
</dbReference>
<dbReference type="PANTHER" id="PTHR10788">
    <property type="entry name" value="TREHALOSE-6-PHOSPHATE SYNTHASE"/>
    <property type="match status" value="1"/>
</dbReference>
<protein>
    <submittedName>
        <fullName evidence="3">Trehalose-phosphatase</fullName>
    </submittedName>
</protein>
<feature type="compositionally biased region" description="Basic and acidic residues" evidence="1">
    <location>
        <begin position="190"/>
        <end position="200"/>
    </location>
</feature>
<dbReference type="GO" id="GO:0005992">
    <property type="term" value="P:trehalose biosynthetic process"/>
    <property type="evidence" value="ECO:0007669"/>
    <property type="project" value="InterPro"/>
</dbReference>